<accession>A0A090R7V0</accession>
<protein>
    <submittedName>
        <fullName evidence="1">Uncharacterized protein</fullName>
    </submittedName>
</protein>
<evidence type="ECO:0000313" key="2">
    <source>
        <dbReference type="Proteomes" id="UP000029227"/>
    </source>
</evidence>
<reference evidence="1 2" key="1">
    <citation type="journal article" date="2014" name="Genome Announc.">
        <title>Draft Genome Sequences of Two Vibrionaceae Species, Vibrio ponticus C121 and Photobacterium aphoticum C119, Isolated as Coral Reef Microbiota.</title>
        <authorList>
            <person name="Al-saari N."/>
            <person name="Meirelles P.M."/>
            <person name="Mino S."/>
            <person name="Suda W."/>
            <person name="Oshima K."/>
            <person name="Hattori M."/>
            <person name="Ohkuma M."/>
            <person name="Thompson F.L."/>
            <person name="Gomez-Gil B."/>
            <person name="Sawabe T."/>
            <person name="Sawabe T."/>
        </authorList>
    </citation>
    <scope>NUCLEOTIDE SEQUENCE [LARGE SCALE GENOMIC DNA]</scope>
    <source>
        <strain evidence="1 2">JCM 19237</strain>
    </source>
</reference>
<comment type="caution">
    <text evidence="1">The sequence shown here is derived from an EMBL/GenBank/DDBJ whole genome shotgun (WGS) entry which is preliminary data.</text>
</comment>
<dbReference type="EMBL" id="BBMN01000002">
    <property type="protein sequence ID" value="GAL03707.1"/>
    <property type="molecule type" value="Genomic_DNA"/>
</dbReference>
<dbReference type="AlphaFoldDB" id="A0A090R7V0"/>
<dbReference type="Proteomes" id="UP000029227">
    <property type="component" value="Unassembled WGS sequence"/>
</dbReference>
<proteinExistence type="predicted"/>
<name>A0A090R7V0_9GAMM</name>
<evidence type="ECO:0000313" key="1">
    <source>
        <dbReference type="EMBL" id="GAL03707.1"/>
    </source>
</evidence>
<sequence>MGILEKMSAIVTQYLGVMVMLAVNRDHGFECAVFHREFPQQGGPCVFIG</sequence>
<organism evidence="1 2">
    <name type="scientific">Photobacterium aphoticum</name>
    <dbReference type="NCBI Taxonomy" id="754436"/>
    <lineage>
        <taxon>Bacteria</taxon>
        <taxon>Pseudomonadati</taxon>
        <taxon>Pseudomonadota</taxon>
        <taxon>Gammaproteobacteria</taxon>
        <taxon>Vibrionales</taxon>
        <taxon>Vibrionaceae</taxon>
        <taxon>Photobacterium</taxon>
    </lineage>
</organism>
<gene>
    <name evidence="1" type="ORF">JCM19237_6601</name>
</gene>